<accession>A0A1S1Z078</accession>
<dbReference type="OrthoDB" id="9800505at2"/>
<organism evidence="1 2">
    <name type="scientific">Flammeovirga pacifica</name>
    <dbReference type="NCBI Taxonomy" id="915059"/>
    <lineage>
        <taxon>Bacteria</taxon>
        <taxon>Pseudomonadati</taxon>
        <taxon>Bacteroidota</taxon>
        <taxon>Cytophagia</taxon>
        <taxon>Cytophagales</taxon>
        <taxon>Flammeovirgaceae</taxon>
        <taxon>Flammeovirga</taxon>
    </lineage>
</organism>
<dbReference type="RefSeq" id="WP_044227903.1">
    <property type="nucleotide sequence ID" value="NZ_JRYR02000001.1"/>
</dbReference>
<dbReference type="AlphaFoldDB" id="A0A1S1Z078"/>
<name>A0A1S1Z078_FLAPC</name>
<sequence>MYKLQRIDGDHAILVSTDENVPLLNHSGDPILPVPEEVAKMLLNDFKRGDMFDEDENFIPQRSYIYCNLSSLTALKLEDEEAYELDVTEVMQWDRAFRLQADGGEEYEAIKSLREFFGEDYVVLPLNSAESVEEMKEEDKLPEHIIKKTQDLLNGFNLKETMAVDMLLEHFEMTSVALVVLWVKQKISTDEFTYAMVLLTGYFDVGTSLEEVKSVYWVNNMIKKMERFGQYLASEDIF</sequence>
<dbReference type="Proteomes" id="UP000179797">
    <property type="component" value="Unassembled WGS sequence"/>
</dbReference>
<evidence type="ECO:0000313" key="2">
    <source>
        <dbReference type="Proteomes" id="UP000179797"/>
    </source>
</evidence>
<comment type="caution">
    <text evidence="1">The sequence shown here is derived from an EMBL/GenBank/DDBJ whole genome shotgun (WGS) entry which is preliminary data.</text>
</comment>
<proteinExistence type="predicted"/>
<dbReference type="STRING" id="915059.NH26_09885"/>
<reference evidence="1 2" key="1">
    <citation type="journal article" date="2012" name="Int. J. Syst. Evol. Microbiol.">
        <title>Flammeovirga pacifica sp. nov., isolated from deep-sea sediment.</title>
        <authorList>
            <person name="Xu H."/>
            <person name="Fu Y."/>
            <person name="Yang N."/>
            <person name="Ding Z."/>
            <person name="Lai Q."/>
            <person name="Zeng R."/>
        </authorList>
    </citation>
    <scope>NUCLEOTIDE SEQUENCE [LARGE SCALE GENOMIC DNA]</scope>
    <source>
        <strain evidence="2">DSM 24597 / LMG 26175 / WPAGA1</strain>
    </source>
</reference>
<protein>
    <submittedName>
        <fullName evidence="1">Uncharacterized protein</fullName>
    </submittedName>
</protein>
<dbReference type="EMBL" id="JRYR02000001">
    <property type="protein sequence ID" value="OHX66647.1"/>
    <property type="molecule type" value="Genomic_DNA"/>
</dbReference>
<gene>
    <name evidence="1" type="ORF">NH26_09885</name>
</gene>
<evidence type="ECO:0000313" key="1">
    <source>
        <dbReference type="EMBL" id="OHX66647.1"/>
    </source>
</evidence>
<keyword evidence="2" id="KW-1185">Reference proteome</keyword>